<name>A0AAV7R3G3_PLEWA</name>
<dbReference type="AlphaFoldDB" id="A0AAV7R3G3"/>
<accession>A0AAV7R3G3</accession>
<gene>
    <name evidence="1" type="ORF">NDU88_012287</name>
</gene>
<dbReference type="EMBL" id="JANPWB010000010">
    <property type="protein sequence ID" value="KAJ1146005.1"/>
    <property type="molecule type" value="Genomic_DNA"/>
</dbReference>
<protein>
    <submittedName>
        <fullName evidence="1">Uncharacterized protein</fullName>
    </submittedName>
</protein>
<sequence>MQFVIYEENKGRDKTYLGVSSPSFCETLQHNLGTIGGKNPCSLRVPHFRDHVWIWIVATGPVELPRASGGGAGCRRRITFVSVRSIEGAGSAPWLVVIGGLLIRRQGALKGQAPRVDSSLYLRLLLRPGIIEEES</sequence>
<keyword evidence="2" id="KW-1185">Reference proteome</keyword>
<dbReference type="Proteomes" id="UP001066276">
    <property type="component" value="Chromosome 6"/>
</dbReference>
<reference evidence="1" key="1">
    <citation type="journal article" date="2022" name="bioRxiv">
        <title>Sequencing and chromosome-scale assembly of the giantPleurodeles waltlgenome.</title>
        <authorList>
            <person name="Brown T."/>
            <person name="Elewa A."/>
            <person name="Iarovenko S."/>
            <person name="Subramanian E."/>
            <person name="Araus A.J."/>
            <person name="Petzold A."/>
            <person name="Susuki M."/>
            <person name="Suzuki K.-i.T."/>
            <person name="Hayashi T."/>
            <person name="Toyoda A."/>
            <person name="Oliveira C."/>
            <person name="Osipova E."/>
            <person name="Leigh N.D."/>
            <person name="Simon A."/>
            <person name="Yun M.H."/>
        </authorList>
    </citation>
    <scope>NUCLEOTIDE SEQUENCE</scope>
    <source>
        <strain evidence="1">20211129_DDA</strain>
        <tissue evidence="1">Liver</tissue>
    </source>
</reference>
<comment type="caution">
    <text evidence="1">The sequence shown here is derived from an EMBL/GenBank/DDBJ whole genome shotgun (WGS) entry which is preliminary data.</text>
</comment>
<proteinExistence type="predicted"/>
<evidence type="ECO:0000313" key="2">
    <source>
        <dbReference type="Proteomes" id="UP001066276"/>
    </source>
</evidence>
<evidence type="ECO:0000313" key="1">
    <source>
        <dbReference type="EMBL" id="KAJ1146005.1"/>
    </source>
</evidence>
<organism evidence="1 2">
    <name type="scientific">Pleurodeles waltl</name>
    <name type="common">Iberian ribbed newt</name>
    <dbReference type="NCBI Taxonomy" id="8319"/>
    <lineage>
        <taxon>Eukaryota</taxon>
        <taxon>Metazoa</taxon>
        <taxon>Chordata</taxon>
        <taxon>Craniata</taxon>
        <taxon>Vertebrata</taxon>
        <taxon>Euteleostomi</taxon>
        <taxon>Amphibia</taxon>
        <taxon>Batrachia</taxon>
        <taxon>Caudata</taxon>
        <taxon>Salamandroidea</taxon>
        <taxon>Salamandridae</taxon>
        <taxon>Pleurodelinae</taxon>
        <taxon>Pleurodeles</taxon>
    </lineage>
</organism>